<keyword evidence="6" id="KW-0472">Membrane</keyword>
<dbReference type="Pfam" id="PF02466">
    <property type="entry name" value="Tim17"/>
    <property type="match status" value="1"/>
</dbReference>
<dbReference type="STRING" id="1069680.M7NMF4"/>
<dbReference type="GO" id="GO:0045271">
    <property type="term" value="C:respiratory chain complex I"/>
    <property type="evidence" value="ECO:0007669"/>
    <property type="project" value="InterPro"/>
</dbReference>
<proteinExistence type="predicted"/>
<evidence type="ECO:0000313" key="8">
    <source>
        <dbReference type="Proteomes" id="UP000011958"/>
    </source>
</evidence>
<keyword evidence="4" id="KW-1133">Transmembrane helix</keyword>
<dbReference type="EMBL" id="AFWA02000010">
    <property type="protein sequence ID" value="EMR08397.1"/>
    <property type="molecule type" value="Genomic_DNA"/>
</dbReference>
<dbReference type="GeneID" id="19896921"/>
<name>M7NMF4_PNEMU</name>
<evidence type="ECO:0000256" key="1">
    <source>
        <dbReference type="ARBA" id="ARBA00004448"/>
    </source>
</evidence>
<sequence length="170" mass="18427">MASIFQERSYSEKDAVFSGLKSMMISGSVGLMVSAAENAITKNSSDIRSVLVRSRSIIMTYAVMGGLFSFTEAFVSNLRRKDDPFNAFLGGVVSGSVGAIRVRSLPAVVGYGMGLGCFMGLFDWCGGTLTGLYHDFYGENSKKLKETLFKVQYRRPRSEIVDAIGSGRGI</sequence>
<dbReference type="GO" id="GO:0006120">
    <property type="term" value="P:mitochondrial electron transport, NADH to ubiquinone"/>
    <property type="evidence" value="ECO:0007669"/>
    <property type="project" value="InterPro"/>
</dbReference>
<dbReference type="AlphaFoldDB" id="M7NMF4"/>
<dbReference type="OrthoDB" id="1913277at2759"/>
<accession>M7NMF4</accession>
<dbReference type="OMA" id="TMMNLRE"/>
<keyword evidence="8" id="KW-1185">Reference proteome</keyword>
<protein>
    <submittedName>
        <fullName evidence="7">Uncharacterized protein</fullName>
    </submittedName>
</protein>
<gene>
    <name evidence="7" type="ORF">PNEG_03234</name>
</gene>
<dbReference type="InterPro" id="IPR039205">
    <property type="entry name" value="NDUFA11"/>
</dbReference>
<dbReference type="Proteomes" id="UP000011958">
    <property type="component" value="Unassembled WGS sequence"/>
</dbReference>
<dbReference type="eggNOG" id="ENOG502S81D">
    <property type="taxonomic scope" value="Eukaryota"/>
</dbReference>
<comment type="subcellular location">
    <subcellularLocation>
        <location evidence="1">Mitochondrion inner membrane</location>
        <topology evidence="1">Multi-pass membrane protein</topology>
    </subcellularLocation>
</comment>
<dbReference type="GO" id="GO:0005743">
    <property type="term" value="C:mitochondrial inner membrane"/>
    <property type="evidence" value="ECO:0007669"/>
    <property type="project" value="UniProtKB-SubCell"/>
</dbReference>
<evidence type="ECO:0000256" key="4">
    <source>
        <dbReference type="ARBA" id="ARBA00022989"/>
    </source>
</evidence>
<reference evidence="8" key="1">
    <citation type="journal article" date="2016" name="Nat. Commun.">
        <title>Genome analysis of three Pneumocystis species reveals adaptation mechanisms to life exclusively in mammalian hosts.</title>
        <authorList>
            <person name="Ma L."/>
            <person name="Chen Z."/>
            <person name="Huang D.W."/>
            <person name="Kutty G."/>
            <person name="Ishihara M."/>
            <person name="Wang H."/>
            <person name="Abouelleil A."/>
            <person name="Bishop L."/>
            <person name="Davey E."/>
            <person name="Deng R."/>
            <person name="Deng X."/>
            <person name="Fan L."/>
            <person name="Fantoni G."/>
            <person name="Fitzgerald M."/>
            <person name="Gogineni E."/>
            <person name="Goldberg J.M."/>
            <person name="Handley G."/>
            <person name="Hu X."/>
            <person name="Huber C."/>
            <person name="Jiao X."/>
            <person name="Jones K."/>
            <person name="Levin J.Z."/>
            <person name="Liu Y."/>
            <person name="Macdonald P."/>
            <person name="Melnikov A."/>
            <person name="Raley C."/>
            <person name="Sassi M."/>
            <person name="Sherman B.T."/>
            <person name="Song X."/>
            <person name="Sykes S."/>
            <person name="Tran B."/>
            <person name="Walsh L."/>
            <person name="Xia Y."/>
            <person name="Yang J."/>
            <person name="Young S."/>
            <person name="Zeng Q."/>
            <person name="Zheng X."/>
            <person name="Stephens R."/>
            <person name="Nusbaum C."/>
            <person name="Birren B.W."/>
            <person name="Azadi P."/>
            <person name="Lempicki R.A."/>
            <person name="Cuomo C.A."/>
            <person name="Kovacs J.A."/>
        </authorList>
    </citation>
    <scope>NUCLEOTIDE SEQUENCE [LARGE SCALE GENOMIC DNA]</scope>
    <source>
        <strain evidence="8">B123</strain>
    </source>
</reference>
<dbReference type="RefSeq" id="XP_007875300.1">
    <property type="nucleotide sequence ID" value="XM_007877109.1"/>
</dbReference>
<keyword evidence="5" id="KW-0496">Mitochondrion</keyword>
<evidence type="ECO:0000313" key="7">
    <source>
        <dbReference type="EMBL" id="EMR08397.1"/>
    </source>
</evidence>
<evidence type="ECO:0000256" key="3">
    <source>
        <dbReference type="ARBA" id="ARBA00022792"/>
    </source>
</evidence>
<keyword evidence="3" id="KW-0999">Mitochondrion inner membrane</keyword>
<evidence type="ECO:0000256" key="5">
    <source>
        <dbReference type="ARBA" id="ARBA00023128"/>
    </source>
</evidence>
<dbReference type="PANTHER" id="PTHR21382:SF1">
    <property type="entry name" value="NADH DEHYDROGENASE [UBIQUINONE] 1 ALPHA SUBCOMPLEX SUBUNIT 11"/>
    <property type="match status" value="1"/>
</dbReference>
<evidence type="ECO:0000256" key="2">
    <source>
        <dbReference type="ARBA" id="ARBA00022692"/>
    </source>
</evidence>
<dbReference type="VEuPathDB" id="FungiDB:PNEG_03234"/>
<comment type="caution">
    <text evidence="7">The sequence shown here is derived from an EMBL/GenBank/DDBJ whole genome shotgun (WGS) entry which is preliminary data.</text>
</comment>
<dbReference type="PANTHER" id="PTHR21382">
    <property type="entry name" value="NADH-UBIQUINONE OXIDOREDUCTASE SUBUNIT"/>
    <property type="match status" value="1"/>
</dbReference>
<organism evidence="7 8">
    <name type="scientific">Pneumocystis murina (strain B123)</name>
    <name type="common">Mouse pneumocystis pneumonia agent</name>
    <name type="synonym">Pneumocystis carinii f. sp. muris</name>
    <dbReference type="NCBI Taxonomy" id="1069680"/>
    <lineage>
        <taxon>Eukaryota</taxon>
        <taxon>Fungi</taxon>
        <taxon>Dikarya</taxon>
        <taxon>Ascomycota</taxon>
        <taxon>Taphrinomycotina</taxon>
        <taxon>Pneumocystomycetes</taxon>
        <taxon>Pneumocystaceae</taxon>
        <taxon>Pneumocystis</taxon>
    </lineage>
</organism>
<dbReference type="HOGENOM" id="CLU_088319_0_0_1"/>
<evidence type="ECO:0000256" key="6">
    <source>
        <dbReference type="ARBA" id="ARBA00023136"/>
    </source>
</evidence>
<keyword evidence="2" id="KW-0812">Transmembrane</keyword>